<dbReference type="AlphaFoldDB" id="A0A382W6A7"/>
<sequence length="70" mass="8388">MSRIIAPGQNKSMTKHDINRALNNQRDAIQYLNTKIETIDGLFSEFIDFMKKRDKFKKYLDDKHKQQKDK</sequence>
<accession>A0A382W6A7</accession>
<dbReference type="EMBL" id="UINC01157370">
    <property type="protein sequence ID" value="SVD54323.1"/>
    <property type="molecule type" value="Genomic_DNA"/>
</dbReference>
<name>A0A382W6A7_9ZZZZ</name>
<protein>
    <submittedName>
        <fullName evidence="1">Uncharacterized protein</fullName>
    </submittedName>
</protein>
<evidence type="ECO:0000313" key="1">
    <source>
        <dbReference type="EMBL" id="SVD54323.1"/>
    </source>
</evidence>
<proteinExistence type="predicted"/>
<reference evidence="1" key="1">
    <citation type="submission" date="2018-05" db="EMBL/GenBank/DDBJ databases">
        <authorList>
            <person name="Lanie J.A."/>
            <person name="Ng W.-L."/>
            <person name="Kazmierczak K.M."/>
            <person name="Andrzejewski T.M."/>
            <person name="Davidsen T.M."/>
            <person name="Wayne K.J."/>
            <person name="Tettelin H."/>
            <person name="Glass J.I."/>
            <person name="Rusch D."/>
            <person name="Podicherti R."/>
            <person name="Tsui H.-C.T."/>
            <person name="Winkler M.E."/>
        </authorList>
    </citation>
    <scope>NUCLEOTIDE SEQUENCE</scope>
</reference>
<organism evidence="1">
    <name type="scientific">marine metagenome</name>
    <dbReference type="NCBI Taxonomy" id="408172"/>
    <lineage>
        <taxon>unclassified sequences</taxon>
        <taxon>metagenomes</taxon>
        <taxon>ecological metagenomes</taxon>
    </lineage>
</organism>
<gene>
    <name evidence="1" type="ORF">METZ01_LOCUS407177</name>
</gene>